<evidence type="ECO:0000256" key="1">
    <source>
        <dbReference type="ARBA" id="ARBA00002907"/>
    </source>
</evidence>
<evidence type="ECO:0008006" key="10">
    <source>
        <dbReference type="Google" id="ProtNLM"/>
    </source>
</evidence>
<evidence type="ECO:0000256" key="4">
    <source>
        <dbReference type="ARBA" id="ARBA00007153"/>
    </source>
</evidence>
<dbReference type="InterPro" id="IPR048413">
    <property type="entry name" value="Htt_C-HEAT_rpt"/>
</dbReference>
<sequence length="2689" mass="304936">MATLEKLSKALETLKTLRNTNQIPEENYAKSKEKVNLAISLADLLCSPETRATTNFTPHLSFAMESLFYLCDDSDSNVRMVADECLNRIIRTLMDGHVGKVNLELHVEIKRNRKARSLRAALVKFAELAHTIRPNKRKVYIQNLVPCILKIAQRKEELVMETLASSLSKILVTLGCFMTDNDVKELLQVFLKNIENENAVFRRTAATSILAVCLNCHKSQLFIVHTINTLLETVIPIKEDQNIFMILGVLNCIRGLFGHLDGKNTDTGLRGSFGQKRKQKKEPVLAIDSLIQVFELCLHLTQHEDHNIVTAALETLNELLTTPPALLLPVLFNQQGLSRSRIHSCNVSWKLSTRTLSDISVATTVPISEDMSLFESEDFSLHQEDLGTWFNDGSNTESQLNHLVLDKDRPASVSADAFQDYPDGDSVMSDELGSLTKSLPFQSSEPDIYLARESPSPPLNSIQPMTWDIGELTDGSQSPLLFTARRLVTRFLIPECGNSRVSVRSLALMCLSQVLRLQPSVFFEPVDKNGLSTPKGFSHICDVICFAEDSDQQLRGHCRLLIAHLIQSLFNQALFETHFEEKLDKVVSIEKLMDIMLNGIQDESSVCVRHSLMALLLCLPVIMESSYYALVTPILNKLLAVTQNPYWLVKVHLIELFCSLPYQCVYFMTGNTIYQSKVFDILIGDFLSDEDNRVRKTACEGIMKIVKNLYYPVDYGTDDVVVARGVELVSMMFSDILIRGRKKPLFGTVIEENTLSRVVDVLVETLMASSSKNLSYGCIEALCNLSEEYEPSLYPDSWQCRDNSTEKEPTSAGGVFSLIVTLLTNSYISLDLECHQWLLKLASNLFKGLLHHHLKQRNDQLAEKSRLMASIDELLIHLMRLMSIFVNVVEDNVQPRNLLSSPLKKRQPPRPNSPSKIPLLPVEKESEKDEKIRVIGFYGNTPQCLKLYEIIRSGYTNYKLTLDRVASKKFLSLISHTLGCLEVMLTPNNIIDSEKMFEELLQYLRVTFILDSEATVKVVHELLRSLFEMNLLGIQMSNLLEIQSSHLSLPNGYYENIFNNPLKQLSELLHSPGAVSTEGGTANEKVKPHTACDRAVLASRIKLFEGIVIQSLKEYTITCNVKLQAQVLRLLTLLVQLKVNYCLLDSDQIFIDFVLKQFEFLEAGQIHDAEFLIPTIFQFLVHLSNEKNHSKPVISIPKIIQLCDGLMASGQNPVTHCIPALLPVVEHVFFKSTNVTDPKDLETQKEVLLVMLLRLAEYPQVLDTIHNLLKDGKKDEEHWSKWYKQTMDAIFPLLSEGRLLVTNISSLHSLFCLNKSFVAPLSNVLTLLFTPQQEAQTFTQWLGMVTVCLLSLCMHQEEEVLLQLEQMNLYVREEGDDPLKVNTVSKTLPPQSLLAKLLFRITVTSVLKLKSLIQCQLKDENVSELEKAFSSFLLCCAFMFKPDNFCKVSNSLSILLSDSADLPSIISSFELVMHRCQLPVLLWAQVMVLLHHSDRSSWHSFMSLNKVSESFKPKCSLNQELIRRGTIMLYADYLSTRMKDTKSLQWFLSGYIEDVIWHCHELPVEKLLSIICTMDLNSKILLDSISKCINIMEPVRIYRLLHTLEYINPVYSGAVLKLVSLSLIKYKNIAIARLAAAFCSRTIELILTLSNVTTLKDQLTEDELKFIFQSLSSHQKLCKRHSGLISLLNKLGKQCYNISLTESDDSVQAISPELIKSIKLDKSWFFNLVKEKCCSPLEGDTHRCAYLLSKLESNDLEKVMSLNEFNMDILKHCFSSGSTPSDQVSDEFGSVLQSSPLHNTAKKILLKLIRNICQTLPSSYQVFDPEKTPNHDLFKFLQSEKSMKTFYSLVPAVTNLLFNSKEISVDFGNLFGKDDIASLSRFGVLCIEVINWILIEEKKKNIKHCPSKLQALLKCSSYIFKTDVLSASLSLEQISSICCALLNIFQFILGEDIVLKEHVPPTNDGNLSEDVPAIAKTAIQMVSMITLIEKNPPNIPWCIFKNARSIIISLGREAKLNWLCRIPVEAWRPPLDCPTPPTLPPMLLHDTDILSQIVSRIRFLGWRGKFQFEESWVCLLGALTPNPDFEDIDQEEIDAMMQAKSLAIDGITWLAISTLSEHSHSVDDTKYLHVPRHSNERLYTLKRWKRLSKMNDLLCKKLKNISGNDGIDLLRIDERPNLERANNLNRYGFAQFSVPYLEAQIKYGEEGSVENDSLNIDSGYRKYLTKYGIDIRSCIQFILDLFPQWILPGIEISLNLQFSMIKAVLCISDMFTERSHFEWMLETFLELAKNQSVQDEIILQYLVIGIAKSCAVLSFFDGEVSDKILKIIESALKSQSLPLAEAGLHGLLYLLQGVKNIEKPVDNIEMPKLRPQEFRQRILQYSIEFIQKKFNSELDLNENMSLLLIALIFYILEYYPEEVADKQELIKLLIDLAKTTIDNTLYQTILQGFERLVLLGDGTFNEQITRLALNRYSKSDPKVTIPAFQLLLACIYANGNKSSGDDNDDNQQIELMEKVTILFDRIKKGYPVEVEIVCDVLPGILADFFSASDILTKVIGEFLSPNQPHKANMAAMVFQVFSQACSEQQLSLLQDWVVYSLGNLTHNIPKMMAAWSLCCFFISASTNPWLKAILPIVQYRMRQCEYEDRQILCLATVDFYQQLNSGQQKNFVQSLKTIGSSQASPFFDLLSCL</sequence>
<dbReference type="InterPro" id="IPR048411">
    <property type="entry name" value="Htt_N_HEAT_rpt-1"/>
</dbReference>
<dbReference type="GO" id="GO:0005737">
    <property type="term" value="C:cytoplasm"/>
    <property type="evidence" value="ECO:0007669"/>
    <property type="project" value="UniProtKB-SubCell"/>
</dbReference>
<comment type="subcellular location">
    <subcellularLocation>
        <location evidence="3">Cytoplasm</location>
    </subcellularLocation>
    <subcellularLocation>
        <location evidence="2">Nucleus</location>
    </subcellularLocation>
</comment>
<feature type="region of interest" description="Disordered" evidence="7">
    <location>
        <begin position="899"/>
        <end position="921"/>
    </location>
</feature>
<dbReference type="Pfam" id="PF20925">
    <property type="entry name" value="Htt_bridge"/>
    <property type="match status" value="1"/>
</dbReference>
<evidence type="ECO:0000256" key="5">
    <source>
        <dbReference type="ARBA" id="ARBA00022490"/>
    </source>
</evidence>
<protein>
    <recommendedName>
        <fullName evidence="10">Huntingtin</fullName>
    </recommendedName>
</protein>
<dbReference type="SUPFAM" id="SSF48371">
    <property type="entry name" value="ARM repeat"/>
    <property type="match status" value="2"/>
</dbReference>
<dbReference type="Pfam" id="PF20927">
    <property type="entry name" value="Htt_C-HEAT"/>
    <property type="match status" value="2"/>
</dbReference>
<dbReference type="InterPro" id="IPR016024">
    <property type="entry name" value="ARM-type_fold"/>
</dbReference>
<comment type="similarity">
    <text evidence="4">Belongs to the huntingtin family.</text>
</comment>
<dbReference type="EMBL" id="OV725082">
    <property type="protein sequence ID" value="CAH1404496.1"/>
    <property type="molecule type" value="Genomic_DNA"/>
</dbReference>
<dbReference type="Gene3D" id="1.25.10.10">
    <property type="entry name" value="Leucine-rich Repeat Variant"/>
    <property type="match status" value="2"/>
</dbReference>
<accession>A0A9P0HN76</accession>
<dbReference type="InterPro" id="IPR048412">
    <property type="entry name" value="Htt_bridge"/>
</dbReference>
<proteinExistence type="inferred from homology"/>
<dbReference type="PANTHER" id="PTHR10170">
    <property type="entry name" value="HUNTINGTON DISEASE PROTEIN"/>
    <property type="match status" value="1"/>
</dbReference>
<dbReference type="InterPro" id="IPR024613">
    <property type="entry name" value="Huntingtin_N_HEAT_rpt-2"/>
</dbReference>
<evidence type="ECO:0000256" key="6">
    <source>
        <dbReference type="ARBA" id="ARBA00023242"/>
    </source>
</evidence>
<dbReference type="Pfam" id="PF20926">
    <property type="entry name" value="Htt_N-HEAT_1"/>
    <property type="match status" value="1"/>
</dbReference>
<dbReference type="InterPro" id="IPR028426">
    <property type="entry name" value="Huntingtin_fam"/>
</dbReference>
<keyword evidence="9" id="KW-1185">Reference proteome</keyword>
<evidence type="ECO:0000256" key="3">
    <source>
        <dbReference type="ARBA" id="ARBA00004496"/>
    </source>
</evidence>
<dbReference type="Proteomes" id="UP001152798">
    <property type="component" value="Chromosome 6"/>
</dbReference>
<comment type="function">
    <text evidence="1">May play a role in microtubule-mediated transport or vesicle function.</text>
</comment>
<evidence type="ECO:0000313" key="9">
    <source>
        <dbReference type="Proteomes" id="UP001152798"/>
    </source>
</evidence>
<keyword evidence="5" id="KW-0963">Cytoplasm</keyword>
<dbReference type="Pfam" id="PF12372">
    <property type="entry name" value="Htt_N-HEAT"/>
    <property type="match status" value="1"/>
</dbReference>
<organism evidence="8 9">
    <name type="scientific">Nezara viridula</name>
    <name type="common">Southern green stink bug</name>
    <name type="synonym">Cimex viridulus</name>
    <dbReference type="NCBI Taxonomy" id="85310"/>
    <lineage>
        <taxon>Eukaryota</taxon>
        <taxon>Metazoa</taxon>
        <taxon>Ecdysozoa</taxon>
        <taxon>Arthropoda</taxon>
        <taxon>Hexapoda</taxon>
        <taxon>Insecta</taxon>
        <taxon>Pterygota</taxon>
        <taxon>Neoptera</taxon>
        <taxon>Paraneoptera</taxon>
        <taxon>Hemiptera</taxon>
        <taxon>Heteroptera</taxon>
        <taxon>Panheteroptera</taxon>
        <taxon>Pentatomomorpha</taxon>
        <taxon>Pentatomoidea</taxon>
        <taxon>Pentatomidae</taxon>
        <taxon>Pentatominae</taxon>
        <taxon>Nezara</taxon>
    </lineage>
</organism>
<gene>
    <name evidence="8" type="ORF">NEZAVI_LOCUS12897</name>
</gene>
<dbReference type="GO" id="GO:0005634">
    <property type="term" value="C:nucleus"/>
    <property type="evidence" value="ECO:0007669"/>
    <property type="project" value="UniProtKB-SubCell"/>
</dbReference>
<evidence type="ECO:0000256" key="2">
    <source>
        <dbReference type="ARBA" id="ARBA00004123"/>
    </source>
</evidence>
<reference evidence="8" key="1">
    <citation type="submission" date="2022-01" db="EMBL/GenBank/DDBJ databases">
        <authorList>
            <person name="King R."/>
        </authorList>
    </citation>
    <scope>NUCLEOTIDE SEQUENCE</scope>
</reference>
<dbReference type="InterPro" id="IPR011989">
    <property type="entry name" value="ARM-like"/>
</dbReference>
<name>A0A9P0HN76_NEZVI</name>
<dbReference type="PRINTS" id="PR00375">
    <property type="entry name" value="HUNTINGTIN"/>
</dbReference>
<keyword evidence="6" id="KW-0539">Nucleus</keyword>
<dbReference type="InterPro" id="IPR000091">
    <property type="entry name" value="Huntingtin"/>
</dbReference>
<dbReference type="OrthoDB" id="10065698at2759"/>
<evidence type="ECO:0000256" key="7">
    <source>
        <dbReference type="SAM" id="MobiDB-lite"/>
    </source>
</evidence>
<dbReference type="PANTHER" id="PTHR10170:SF10">
    <property type="entry name" value="HUNTINGTIN"/>
    <property type="match status" value="1"/>
</dbReference>
<evidence type="ECO:0000313" key="8">
    <source>
        <dbReference type="EMBL" id="CAH1404496.1"/>
    </source>
</evidence>